<dbReference type="Pfam" id="PF02089">
    <property type="entry name" value="Palm_thioest"/>
    <property type="match status" value="1"/>
</dbReference>
<keyword evidence="2" id="KW-0732">Signal</keyword>
<reference evidence="3" key="2">
    <citation type="journal article" date="2024" name="Plant">
        <title>Genomic evolution and insights into agronomic trait innovations of Sesamum species.</title>
        <authorList>
            <person name="Miao H."/>
            <person name="Wang L."/>
            <person name="Qu L."/>
            <person name="Liu H."/>
            <person name="Sun Y."/>
            <person name="Le M."/>
            <person name="Wang Q."/>
            <person name="Wei S."/>
            <person name="Zheng Y."/>
            <person name="Lin W."/>
            <person name="Duan Y."/>
            <person name="Cao H."/>
            <person name="Xiong S."/>
            <person name="Wang X."/>
            <person name="Wei L."/>
            <person name="Li C."/>
            <person name="Ma Q."/>
            <person name="Ju M."/>
            <person name="Zhao R."/>
            <person name="Li G."/>
            <person name="Mu C."/>
            <person name="Tian Q."/>
            <person name="Mei H."/>
            <person name="Zhang T."/>
            <person name="Gao T."/>
            <person name="Zhang H."/>
        </authorList>
    </citation>
    <scope>NUCLEOTIDE SEQUENCE</scope>
    <source>
        <strain evidence="3">K16</strain>
    </source>
</reference>
<keyword evidence="4" id="KW-1185">Reference proteome</keyword>
<keyword evidence="1" id="KW-0378">Hydrolase</keyword>
<evidence type="ECO:0000256" key="2">
    <source>
        <dbReference type="SAM" id="SignalP"/>
    </source>
</evidence>
<name>A0AAE1XG04_9LAMI</name>
<organism evidence="3 4">
    <name type="scientific">Sesamum angolense</name>
    <dbReference type="NCBI Taxonomy" id="2727404"/>
    <lineage>
        <taxon>Eukaryota</taxon>
        <taxon>Viridiplantae</taxon>
        <taxon>Streptophyta</taxon>
        <taxon>Embryophyta</taxon>
        <taxon>Tracheophyta</taxon>
        <taxon>Spermatophyta</taxon>
        <taxon>Magnoliopsida</taxon>
        <taxon>eudicotyledons</taxon>
        <taxon>Gunneridae</taxon>
        <taxon>Pentapetalae</taxon>
        <taxon>asterids</taxon>
        <taxon>lamiids</taxon>
        <taxon>Lamiales</taxon>
        <taxon>Pedaliaceae</taxon>
        <taxon>Sesamum</taxon>
    </lineage>
</organism>
<dbReference type="EMBL" id="JACGWL010000001">
    <property type="protein sequence ID" value="KAK4411202.1"/>
    <property type="molecule type" value="Genomic_DNA"/>
</dbReference>
<evidence type="ECO:0000313" key="4">
    <source>
        <dbReference type="Proteomes" id="UP001289374"/>
    </source>
</evidence>
<reference evidence="3" key="1">
    <citation type="submission" date="2020-06" db="EMBL/GenBank/DDBJ databases">
        <authorList>
            <person name="Li T."/>
            <person name="Hu X."/>
            <person name="Zhang T."/>
            <person name="Song X."/>
            <person name="Zhang H."/>
            <person name="Dai N."/>
            <person name="Sheng W."/>
            <person name="Hou X."/>
            <person name="Wei L."/>
        </authorList>
    </citation>
    <scope>NUCLEOTIDE SEQUENCE</scope>
    <source>
        <strain evidence="3">K16</strain>
        <tissue evidence="3">Leaf</tissue>
    </source>
</reference>
<sequence length="143" mass="15928">MASLKCFLITVTVVFRSCIVSGSRTAHSVPFVVFHGNFLCAVLGISDKCRNRGVTHFTTLLSNWSGSQGYCIEIGNGAWDSWTMPFFKQTAIACEKVKQMSELSQGYNIIGLSQVYFDIHQSFKLLVISLAEELSNFVMEDLL</sequence>
<proteinExistence type="predicted"/>
<dbReference type="Gene3D" id="3.40.50.1820">
    <property type="entry name" value="alpha/beta hydrolase"/>
    <property type="match status" value="1"/>
</dbReference>
<dbReference type="GO" id="GO:0016790">
    <property type="term" value="F:thiolester hydrolase activity"/>
    <property type="evidence" value="ECO:0007669"/>
    <property type="project" value="TreeGrafter"/>
</dbReference>
<feature type="chain" id="PRO_5042008439" evidence="2">
    <location>
        <begin position="23"/>
        <end position="143"/>
    </location>
</feature>
<dbReference type="InterPro" id="IPR029058">
    <property type="entry name" value="AB_hydrolase_fold"/>
</dbReference>
<accession>A0AAE1XG04</accession>
<gene>
    <name evidence="3" type="ORF">Sango_0193200</name>
</gene>
<dbReference type="PANTHER" id="PTHR11247:SF79">
    <property type="entry name" value="ALPHA_BETA-HYDROLASES SUPERFAMILY PROTEIN"/>
    <property type="match status" value="1"/>
</dbReference>
<comment type="caution">
    <text evidence="3">The sequence shown here is derived from an EMBL/GenBank/DDBJ whole genome shotgun (WGS) entry which is preliminary data.</text>
</comment>
<feature type="signal peptide" evidence="2">
    <location>
        <begin position="1"/>
        <end position="22"/>
    </location>
</feature>
<evidence type="ECO:0000313" key="3">
    <source>
        <dbReference type="EMBL" id="KAK4411202.1"/>
    </source>
</evidence>
<dbReference type="Proteomes" id="UP001289374">
    <property type="component" value="Unassembled WGS sequence"/>
</dbReference>
<dbReference type="AlphaFoldDB" id="A0AAE1XG04"/>
<dbReference type="PANTHER" id="PTHR11247">
    <property type="entry name" value="PALMITOYL-PROTEIN THIOESTERASE/DOLICHYLDIPHOSPHATASE 1"/>
    <property type="match status" value="1"/>
</dbReference>
<dbReference type="SUPFAM" id="SSF53474">
    <property type="entry name" value="alpha/beta-Hydrolases"/>
    <property type="match status" value="1"/>
</dbReference>
<protein>
    <submittedName>
        <fullName evidence="3">Uncharacterized protein</fullName>
    </submittedName>
</protein>
<evidence type="ECO:0000256" key="1">
    <source>
        <dbReference type="ARBA" id="ARBA00022801"/>
    </source>
</evidence>